<organism evidence="3 4">
    <name type="scientific">Niallia nealsonii</name>
    <dbReference type="NCBI Taxonomy" id="115979"/>
    <lineage>
        <taxon>Bacteria</taxon>
        <taxon>Bacillati</taxon>
        <taxon>Bacillota</taxon>
        <taxon>Bacilli</taxon>
        <taxon>Bacillales</taxon>
        <taxon>Bacillaceae</taxon>
        <taxon>Niallia</taxon>
    </lineage>
</organism>
<feature type="transmembrane region" description="Helical" evidence="2">
    <location>
        <begin position="28"/>
        <end position="49"/>
    </location>
</feature>
<proteinExistence type="predicted"/>
<evidence type="ECO:0000256" key="1">
    <source>
        <dbReference type="SAM" id="MobiDB-lite"/>
    </source>
</evidence>
<name>A0A2N0Z8C2_9BACI</name>
<dbReference type="EMBL" id="PISE01000001">
    <property type="protein sequence ID" value="PKG25744.1"/>
    <property type="molecule type" value="Genomic_DNA"/>
</dbReference>
<evidence type="ECO:0000313" key="3">
    <source>
        <dbReference type="EMBL" id="PKG25744.1"/>
    </source>
</evidence>
<keyword evidence="2" id="KW-1133">Transmembrane helix</keyword>
<evidence type="ECO:0000313" key="4">
    <source>
        <dbReference type="Proteomes" id="UP000233375"/>
    </source>
</evidence>
<dbReference type="OrthoDB" id="2381602at2"/>
<keyword evidence="2" id="KW-0812">Transmembrane</keyword>
<feature type="region of interest" description="Disordered" evidence="1">
    <location>
        <begin position="119"/>
        <end position="145"/>
    </location>
</feature>
<sequence length="212" mass="23100">MDKEKGPISSLKRIFTNNGGPGNKQGKVQYLIIVALFGAAIMLLSNMFFHNDSTKEAATVTSSPVAEETFGQKSQGSSGIIDYEEKYKEEIKAAINNISGVKNATVYVNVDATEKKIYEKNTTTQNQTTEETDPQGGKRQVEDASTESQLVIVQNGDKQVPVVVETKKPEIRGVLIVAKGAENIKIKSMIIEAVTRALDVPSHRVSVMPKQS</sequence>
<keyword evidence="2" id="KW-0472">Membrane</keyword>
<reference evidence="3 4" key="1">
    <citation type="journal article" date="2003" name="Int. J. Syst. Evol. Microbiol.">
        <title>Bacillus nealsonii sp. nov., isolated from a spacecraft-assembly facility, whose spores are gamma-radiation resistant.</title>
        <authorList>
            <person name="Venkateswaran K."/>
            <person name="Kempf M."/>
            <person name="Chen F."/>
            <person name="Satomi M."/>
            <person name="Nicholson W."/>
            <person name="Kern R."/>
        </authorList>
    </citation>
    <scope>NUCLEOTIDE SEQUENCE [LARGE SCALE GENOMIC DNA]</scope>
    <source>
        <strain evidence="3 4">FO-92</strain>
    </source>
</reference>
<evidence type="ECO:0000256" key="2">
    <source>
        <dbReference type="SAM" id="Phobius"/>
    </source>
</evidence>
<dbReference type="NCBIfam" id="TIGR02830">
    <property type="entry name" value="spore_III_AG"/>
    <property type="match status" value="1"/>
</dbReference>
<dbReference type="RefSeq" id="WP_101175039.1">
    <property type="nucleotide sequence ID" value="NZ_PISE01000001.1"/>
</dbReference>
<dbReference type="Proteomes" id="UP000233375">
    <property type="component" value="Unassembled WGS sequence"/>
</dbReference>
<keyword evidence="4" id="KW-1185">Reference proteome</keyword>
<gene>
    <name evidence="3" type="primary">spoIIIAG</name>
    <name evidence="3" type="ORF">CWS01_00180</name>
</gene>
<accession>A0A2N0Z8C2</accession>
<protein>
    <submittedName>
        <fullName evidence="3">Stage III sporulation protein AG</fullName>
    </submittedName>
</protein>
<comment type="caution">
    <text evidence="3">The sequence shown here is derived from an EMBL/GenBank/DDBJ whole genome shotgun (WGS) entry which is preliminary data.</text>
</comment>
<dbReference type="AlphaFoldDB" id="A0A2N0Z8C2"/>
<dbReference type="InterPro" id="IPR014195">
    <property type="entry name" value="Spore_III_AG"/>
</dbReference>